<feature type="non-terminal residue" evidence="1">
    <location>
        <position position="175"/>
    </location>
</feature>
<evidence type="ECO:0008006" key="3">
    <source>
        <dbReference type="Google" id="ProtNLM"/>
    </source>
</evidence>
<name>A0ABN9WT63_9DINO</name>
<dbReference type="Proteomes" id="UP001189429">
    <property type="component" value="Unassembled WGS sequence"/>
</dbReference>
<evidence type="ECO:0000313" key="1">
    <source>
        <dbReference type="EMBL" id="CAK0888508.1"/>
    </source>
</evidence>
<reference evidence="1" key="1">
    <citation type="submission" date="2023-10" db="EMBL/GenBank/DDBJ databases">
        <authorList>
            <person name="Chen Y."/>
            <person name="Shah S."/>
            <person name="Dougan E. K."/>
            <person name="Thang M."/>
            <person name="Chan C."/>
        </authorList>
    </citation>
    <scope>NUCLEOTIDE SEQUENCE [LARGE SCALE GENOMIC DNA]</scope>
</reference>
<keyword evidence="2" id="KW-1185">Reference proteome</keyword>
<protein>
    <recommendedName>
        <fullName evidence="3">Reverse transcriptase domain-containing protein</fullName>
    </recommendedName>
</protein>
<evidence type="ECO:0000313" key="2">
    <source>
        <dbReference type="Proteomes" id="UP001189429"/>
    </source>
</evidence>
<feature type="non-terminal residue" evidence="1">
    <location>
        <position position="1"/>
    </location>
</feature>
<gene>
    <name evidence="1" type="ORF">PCOR1329_LOCUS69284</name>
</gene>
<proteinExistence type="predicted"/>
<dbReference type="EMBL" id="CAUYUJ010019084">
    <property type="protein sequence ID" value="CAK0888508.1"/>
    <property type="molecule type" value="Genomic_DNA"/>
</dbReference>
<organism evidence="1 2">
    <name type="scientific">Prorocentrum cordatum</name>
    <dbReference type="NCBI Taxonomy" id="2364126"/>
    <lineage>
        <taxon>Eukaryota</taxon>
        <taxon>Sar</taxon>
        <taxon>Alveolata</taxon>
        <taxon>Dinophyceae</taxon>
        <taxon>Prorocentrales</taxon>
        <taxon>Prorocentraceae</taxon>
        <taxon>Prorocentrum</taxon>
    </lineage>
</organism>
<sequence>VIYENVTRRGNIGGVTSFMYHITAGIVQGCPASGLLFSLALDPFLQDFRSVVDGTGRGHTRACADDIGMALKCISALSEISAVFRKAQRLAHLKLKIPKCHIVPLIDSASPEVIHQYRLWLGTHLPGWTSMGISGKLKYLGMFLGPDVEWDSWHAPLSKYQSRCALIAAGGSATE</sequence>
<comment type="caution">
    <text evidence="1">The sequence shown here is derived from an EMBL/GenBank/DDBJ whole genome shotgun (WGS) entry which is preliminary data.</text>
</comment>
<accession>A0ABN9WT63</accession>